<comment type="caution">
    <text evidence="6">The sequence shown here is derived from an EMBL/GenBank/DDBJ whole genome shotgun (WGS) entry which is preliminary data.</text>
</comment>
<dbReference type="SUPFAM" id="SSF52172">
    <property type="entry name" value="CheY-like"/>
    <property type="match status" value="1"/>
</dbReference>
<feature type="DNA-binding region" description="OmpR/PhoB-type" evidence="3">
    <location>
        <begin position="128"/>
        <end position="226"/>
    </location>
</feature>
<dbReference type="SMART" id="SM00862">
    <property type="entry name" value="Trans_reg_C"/>
    <property type="match status" value="1"/>
</dbReference>
<dbReference type="InterPro" id="IPR001867">
    <property type="entry name" value="OmpR/PhoB-type_DNA-bd"/>
</dbReference>
<dbReference type="InterPro" id="IPR011006">
    <property type="entry name" value="CheY-like_superfamily"/>
</dbReference>
<keyword evidence="7" id="KW-1185">Reference proteome</keyword>
<evidence type="ECO:0000259" key="5">
    <source>
        <dbReference type="PROSITE" id="PS51755"/>
    </source>
</evidence>
<dbReference type="Proteomes" id="UP001262410">
    <property type="component" value="Unassembled WGS sequence"/>
</dbReference>
<keyword evidence="2" id="KW-0597">Phosphoprotein</keyword>
<feature type="domain" description="OmpR/PhoB-type" evidence="5">
    <location>
        <begin position="128"/>
        <end position="226"/>
    </location>
</feature>
<evidence type="ECO:0000313" key="7">
    <source>
        <dbReference type="Proteomes" id="UP001262410"/>
    </source>
</evidence>
<sequence length="228" mass="24862">MQTLTILLIEDDADTAAYVAEGLAGAGHRVETVAEGPRGFLAAAGGAFDLLIVDRMVPGLDGLALVRRLRAADIRTSVLFLTALGDIDERVAGLEAGGDDYLPKPFALAELLARVDALGRRARQASAETVLRVADLEVDLIRRTVVRAGQPIELQPREFQLLEYLLRNAGHVVTRTMLLEKVWHLRFDPTTNVVEAHVSRLRRKLDRPFAGELLTTIRGAGYRLGPPG</sequence>
<organism evidence="6 7">
    <name type="scientific">Inquilinus ginsengisoli</name>
    <dbReference type="NCBI Taxonomy" id="363840"/>
    <lineage>
        <taxon>Bacteria</taxon>
        <taxon>Pseudomonadati</taxon>
        <taxon>Pseudomonadota</taxon>
        <taxon>Alphaproteobacteria</taxon>
        <taxon>Rhodospirillales</taxon>
        <taxon>Rhodospirillaceae</taxon>
        <taxon>Inquilinus</taxon>
    </lineage>
</organism>
<dbReference type="PROSITE" id="PS50110">
    <property type="entry name" value="RESPONSE_REGULATORY"/>
    <property type="match status" value="1"/>
</dbReference>
<gene>
    <name evidence="6" type="ORF">E9232_000192</name>
</gene>
<evidence type="ECO:0000259" key="4">
    <source>
        <dbReference type="PROSITE" id="PS50110"/>
    </source>
</evidence>
<dbReference type="SMART" id="SM00448">
    <property type="entry name" value="REC"/>
    <property type="match status" value="1"/>
</dbReference>
<feature type="domain" description="Response regulatory" evidence="4">
    <location>
        <begin position="5"/>
        <end position="119"/>
    </location>
</feature>
<evidence type="ECO:0000313" key="6">
    <source>
        <dbReference type="EMBL" id="MDR6287693.1"/>
    </source>
</evidence>
<reference evidence="6 7" key="1">
    <citation type="submission" date="2023-07" db="EMBL/GenBank/DDBJ databases">
        <title>Sorghum-associated microbial communities from plants grown in Nebraska, USA.</title>
        <authorList>
            <person name="Schachtman D."/>
        </authorList>
    </citation>
    <scope>NUCLEOTIDE SEQUENCE [LARGE SCALE GENOMIC DNA]</scope>
    <source>
        <strain evidence="6 7">584</strain>
    </source>
</reference>
<dbReference type="Gene3D" id="1.10.10.10">
    <property type="entry name" value="Winged helix-like DNA-binding domain superfamily/Winged helix DNA-binding domain"/>
    <property type="match status" value="1"/>
</dbReference>
<evidence type="ECO:0000256" key="2">
    <source>
        <dbReference type="PROSITE-ProRule" id="PRU00169"/>
    </source>
</evidence>
<name>A0ABU1JH84_9PROT</name>
<dbReference type="PANTHER" id="PTHR48111">
    <property type="entry name" value="REGULATOR OF RPOS"/>
    <property type="match status" value="1"/>
</dbReference>
<dbReference type="PANTHER" id="PTHR48111:SF76">
    <property type="entry name" value="TWO-COMPONENT RESPONSE REGULATOR"/>
    <property type="match status" value="1"/>
</dbReference>
<evidence type="ECO:0000256" key="3">
    <source>
        <dbReference type="PROSITE-ProRule" id="PRU01091"/>
    </source>
</evidence>
<dbReference type="PROSITE" id="PS51755">
    <property type="entry name" value="OMPR_PHOB"/>
    <property type="match status" value="1"/>
</dbReference>
<dbReference type="CDD" id="cd00383">
    <property type="entry name" value="trans_reg_C"/>
    <property type="match status" value="1"/>
</dbReference>
<dbReference type="EMBL" id="JAVDPW010000001">
    <property type="protein sequence ID" value="MDR6287693.1"/>
    <property type="molecule type" value="Genomic_DNA"/>
</dbReference>
<dbReference type="InterPro" id="IPR001789">
    <property type="entry name" value="Sig_transdc_resp-reg_receiver"/>
</dbReference>
<evidence type="ECO:0000256" key="1">
    <source>
        <dbReference type="ARBA" id="ARBA00023125"/>
    </source>
</evidence>
<dbReference type="InterPro" id="IPR039420">
    <property type="entry name" value="WalR-like"/>
</dbReference>
<keyword evidence="1 3" id="KW-0238">DNA-binding</keyword>
<dbReference type="InterPro" id="IPR036388">
    <property type="entry name" value="WH-like_DNA-bd_sf"/>
</dbReference>
<protein>
    <submittedName>
        <fullName evidence="6">Two-component system OmpR family response regulator</fullName>
    </submittedName>
</protein>
<dbReference type="Pfam" id="PF00072">
    <property type="entry name" value="Response_reg"/>
    <property type="match status" value="1"/>
</dbReference>
<accession>A0ABU1JH84</accession>
<feature type="modified residue" description="4-aspartylphosphate" evidence="2">
    <location>
        <position position="54"/>
    </location>
</feature>
<dbReference type="Gene3D" id="3.40.50.2300">
    <property type="match status" value="1"/>
</dbReference>
<proteinExistence type="predicted"/>
<dbReference type="Gene3D" id="6.10.250.690">
    <property type="match status" value="1"/>
</dbReference>
<dbReference type="Pfam" id="PF00486">
    <property type="entry name" value="Trans_reg_C"/>
    <property type="match status" value="1"/>
</dbReference>